<dbReference type="SUPFAM" id="SSF52172">
    <property type="entry name" value="CheY-like"/>
    <property type="match status" value="1"/>
</dbReference>
<reference evidence="10 11" key="1">
    <citation type="submission" date="2015-09" db="EMBL/GenBank/DDBJ databases">
        <title>Draft Genome Sequence of the Strain BR 3267 (Bradyrhizobium yuanmingense) recommended as inoculant for cowpea in Brazil.</title>
        <authorList>
            <person name="Simoes-Araujo J.L."/>
            <person name="Zilli J.E."/>
        </authorList>
    </citation>
    <scope>NUCLEOTIDE SEQUENCE [LARGE SCALE GENOMIC DNA]</scope>
    <source>
        <strain evidence="10 11">BR3267</strain>
    </source>
</reference>
<dbReference type="OrthoDB" id="9796100at2"/>
<dbReference type="RefSeq" id="WP_057029696.1">
    <property type="nucleotide sequence ID" value="NZ_LJYF01000034.1"/>
</dbReference>
<evidence type="ECO:0000256" key="3">
    <source>
        <dbReference type="ARBA" id="ARBA00022553"/>
    </source>
</evidence>
<dbReference type="SUPFAM" id="SSF55874">
    <property type="entry name" value="ATPase domain of HSP90 chaperone/DNA topoisomerase II/histidine kinase"/>
    <property type="match status" value="1"/>
</dbReference>
<evidence type="ECO:0000256" key="1">
    <source>
        <dbReference type="ARBA" id="ARBA00000085"/>
    </source>
</evidence>
<dbReference type="SUPFAM" id="SSF55785">
    <property type="entry name" value="PYP-like sensor domain (PAS domain)"/>
    <property type="match status" value="3"/>
</dbReference>
<comment type="catalytic activity">
    <reaction evidence="1">
        <text>ATP + protein L-histidine = ADP + protein N-phospho-L-histidine.</text>
        <dbReference type="EC" id="2.7.13.3"/>
    </reaction>
</comment>
<evidence type="ECO:0000256" key="5">
    <source>
        <dbReference type="SAM" id="Coils"/>
    </source>
</evidence>
<dbReference type="Proteomes" id="UP000051380">
    <property type="component" value="Unassembled WGS sequence"/>
</dbReference>
<dbReference type="InterPro" id="IPR003594">
    <property type="entry name" value="HATPase_dom"/>
</dbReference>
<dbReference type="InterPro" id="IPR000700">
    <property type="entry name" value="PAS-assoc_C"/>
</dbReference>
<dbReference type="Pfam" id="PF02518">
    <property type="entry name" value="HATPase_c"/>
    <property type="match status" value="1"/>
</dbReference>
<dbReference type="STRING" id="108015.GA0061099_1008315"/>
<gene>
    <name evidence="10" type="ORF">AOQ72_35015</name>
</gene>
<feature type="domain" description="PAC" evidence="9">
    <location>
        <begin position="396"/>
        <end position="447"/>
    </location>
</feature>
<dbReference type="Gene3D" id="2.10.70.100">
    <property type="match status" value="1"/>
</dbReference>
<evidence type="ECO:0000256" key="4">
    <source>
        <dbReference type="PROSITE-ProRule" id="PRU00169"/>
    </source>
</evidence>
<dbReference type="SUPFAM" id="SSF47384">
    <property type="entry name" value="Homodimeric domain of signal transducing histidine kinase"/>
    <property type="match status" value="1"/>
</dbReference>
<dbReference type="InterPro" id="IPR036097">
    <property type="entry name" value="HisK_dim/P_sf"/>
</dbReference>
<feature type="domain" description="Histidine kinase" evidence="6">
    <location>
        <begin position="460"/>
        <end position="681"/>
    </location>
</feature>
<comment type="caution">
    <text evidence="10">The sequence shown here is derived from an EMBL/GenBank/DDBJ whole genome shotgun (WGS) entry which is preliminary data.</text>
</comment>
<dbReference type="InterPro" id="IPR004358">
    <property type="entry name" value="Sig_transdc_His_kin-like_C"/>
</dbReference>
<evidence type="ECO:0000259" key="6">
    <source>
        <dbReference type="PROSITE" id="PS50109"/>
    </source>
</evidence>
<dbReference type="InterPro" id="IPR001789">
    <property type="entry name" value="Sig_transdc_resp-reg_receiver"/>
</dbReference>
<keyword evidence="3 4" id="KW-0597">Phosphoprotein</keyword>
<dbReference type="PROSITE" id="PS50110">
    <property type="entry name" value="RESPONSE_REGULATORY"/>
    <property type="match status" value="1"/>
</dbReference>
<dbReference type="Gene3D" id="1.10.287.130">
    <property type="match status" value="1"/>
</dbReference>
<organism evidence="10 11">
    <name type="scientific">Bradyrhizobium yuanmingense</name>
    <dbReference type="NCBI Taxonomy" id="108015"/>
    <lineage>
        <taxon>Bacteria</taxon>
        <taxon>Pseudomonadati</taxon>
        <taxon>Pseudomonadota</taxon>
        <taxon>Alphaproteobacteria</taxon>
        <taxon>Hyphomicrobiales</taxon>
        <taxon>Nitrobacteraceae</taxon>
        <taxon>Bradyrhizobium</taxon>
    </lineage>
</organism>
<keyword evidence="10" id="KW-0808">Transferase</keyword>
<evidence type="ECO:0000313" key="11">
    <source>
        <dbReference type="Proteomes" id="UP000051380"/>
    </source>
</evidence>
<dbReference type="InterPro" id="IPR035965">
    <property type="entry name" value="PAS-like_dom_sf"/>
</dbReference>
<dbReference type="InterPro" id="IPR001610">
    <property type="entry name" value="PAC"/>
</dbReference>
<dbReference type="PROSITE" id="PS50112">
    <property type="entry name" value="PAS"/>
    <property type="match status" value="2"/>
</dbReference>
<dbReference type="InterPro" id="IPR005467">
    <property type="entry name" value="His_kinase_dom"/>
</dbReference>
<dbReference type="SMART" id="SM00091">
    <property type="entry name" value="PAS"/>
    <property type="match status" value="2"/>
</dbReference>
<dbReference type="PROSITE" id="PS50113">
    <property type="entry name" value="PAC"/>
    <property type="match status" value="3"/>
</dbReference>
<dbReference type="InterPro" id="IPR011006">
    <property type="entry name" value="CheY-like_superfamily"/>
</dbReference>
<dbReference type="SMART" id="SM00448">
    <property type="entry name" value="REC"/>
    <property type="match status" value="1"/>
</dbReference>
<dbReference type="EMBL" id="LJYF01000034">
    <property type="protein sequence ID" value="KRP90966.1"/>
    <property type="molecule type" value="Genomic_DNA"/>
</dbReference>
<evidence type="ECO:0000256" key="2">
    <source>
        <dbReference type="ARBA" id="ARBA00012438"/>
    </source>
</evidence>
<dbReference type="SMART" id="SM00388">
    <property type="entry name" value="HisKA"/>
    <property type="match status" value="1"/>
</dbReference>
<evidence type="ECO:0000259" key="7">
    <source>
        <dbReference type="PROSITE" id="PS50110"/>
    </source>
</evidence>
<dbReference type="InterPro" id="IPR036890">
    <property type="entry name" value="HATPase_C_sf"/>
</dbReference>
<sequence>MRTCMTTADALNEPLPETIAAERLRQHLEDVARERDNAYRALQEREAELARIQRIGKVGGVEVDFREGFKNRRSPEYLMIHGLPPEAAEESHEDWVNRIHPDDRDATVKHFFEALAGASEDYSAEYRIIRPSDSETRWIRVVAKIERDKDGRAIRLVGAHIDMTDQALARETLRESEERFRLIADSAPVPIWVTKLDRKRSFANQAYVDFVGLPYDQAIDFDWRKVLHPDDLPHVLQQSVQGEASLKPFVLEARYKNASGEWRWLRSESQPRWDATGKHIGFIGVAHDVTVAKQAEIELRRLNETLEERIAERTAELEANEARLRAILETSNQYQGLVNLEGQLVYANKTALAGINASSSDVIGRPLWETPWFSATEGMGTLVREAFDTVLKGEPVRLEMRLRLPIGERDFDFGMRPVLDRQGNITGAVPEAVDITERRRGEEALRQSQKMEAIGQLTGGVAHDFNNLLTIIRSATDFLRRRELPEERRRRYVDAISDTVERASKLTAQLLAFARRQPLKPQIFNVGSQVEGVAQLVRPLVGARIEIAVEVRDTGCFTVADIAQFETALINLAINARDAMDGEGRLTIAVRKVSGIPSLRAQSARRGDYVAISVTDTGSGIAPEHLEQIFEPFFTTKEVGKGTGLGLSQAFGFAKQSEGDIAVTSTQGEGATFTIYLPQAQSPTTEKEAAALSHEAATTGRGYRVLVVEDDDEVGRFSTELLEDLGYVVRRVANANAALAILGENEFAVDLVFSDVIMPGMNGVELAGIIRERYPGLPVVLTSGYSNVLAENAHRGFELIQKPYSVESLSRILRKAIMEKLSVAR</sequence>
<feature type="domain" description="Response regulatory" evidence="7">
    <location>
        <begin position="704"/>
        <end position="817"/>
    </location>
</feature>
<dbReference type="Pfam" id="PF00072">
    <property type="entry name" value="Response_reg"/>
    <property type="match status" value="1"/>
</dbReference>
<dbReference type="InterPro" id="IPR003661">
    <property type="entry name" value="HisK_dim/P_dom"/>
</dbReference>
<feature type="domain" description="PAC" evidence="9">
    <location>
        <begin position="249"/>
        <end position="301"/>
    </location>
</feature>
<dbReference type="InterPro" id="IPR013656">
    <property type="entry name" value="PAS_4"/>
</dbReference>
<dbReference type="Pfam" id="PF00512">
    <property type="entry name" value="HisKA"/>
    <property type="match status" value="1"/>
</dbReference>
<dbReference type="Gene3D" id="3.30.565.10">
    <property type="entry name" value="Histidine kinase-like ATPase, C-terminal domain"/>
    <property type="match status" value="1"/>
</dbReference>
<dbReference type="Gene3D" id="3.30.450.20">
    <property type="entry name" value="PAS domain"/>
    <property type="match status" value="3"/>
</dbReference>
<proteinExistence type="predicted"/>
<dbReference type="EC" id="2.7.13.3" evidence="2"/>
<dbReference type="CDD" id="cd00130">
    <property type="entry name" value="PAS"/>
    <property type="match status" value="2"/>
</dbReference>
<dbReference type="PRINTS" id="PR00344">
    <property type="entry name" value="BCTRLSENSOR"/>
</dbReference>
<dbReference type="SMART" id="SM00086">
    <property type="entry name" value="PAC"/>
    <property type="match status" value="3"/>
</dbReference>
<keyword evidence="10" id="KW-0418">Kinase</keyword>
<dbReference type="Gene3D" id="3.40.50.2300">
    <property type="match status" value="1"/>
</dbReference>
<dbReference type="InterPro" id="IPR000014">
    <property type="entry name" value="PAS"/>
</dbReference>
<feature type="domain" description="PAS" evidence="8">
    <location>
        <begin position="176"/>
        <end position="231"/>
    </location>
</feature>
<dbReference type="AlphaFoldDB" id="A0A0R3BZU9"/>
<dbReference type="NCBIfam" id="TIGR00229">
    <property type="entry name" value="sensory_box"/>
    <property type="match status" value="2"/>
</dbReference>
<dbReference type="PANTHER" id="PTHR43065">
    <property type="entry name" value="SENSOR HISTIDINE KINASE"/>
    <property type="match status" value="1"/>
</dbReference>
<feature type="domain" description="PAC" evidence="9">
    <location>
        <begin position="122"/>
        <end position="175"/>
    </location>
</feature>
<evidence type="ECO:0000313" key="10">
    <source>
        <dbReference type="EMBL" id="KRP90966.1"/>
    </source>
</evidence>
<feature type="coiled-coil region" evidence="5">
    <location>
        <begin position="21"/>
        <end position="48"/>
    </location>
</feature>
<dbReference type="PROSITE" id="PS50109">
    <property type="entry name" value="HIS_KIN"/>
    <property type="match status" value="1"/>
</dbReference>
<dbReference type="GO" id="GO:0000155">
    <property type="term" value="F:phosphorelay sensor kinase activity"/>
    <property type="evidence" value="ECO:0007669"/>
    <property type="project" value="InterPro"/>
</dbReference>
<dbReference type="Pfam" id="PF08448">
    <property type="entry name" value="PAS_4"/>
    <property type="match status" value="1"/>
</dbReference>
<name>A0A0R3BZU9_9BRAD</name>
<dbReference type="Pfam" id="PF08447">
    <property type="entry name" value="PAS_3"/>
    <property type="match status" value="2"/>
</dbReference>
<evidence type="ECO:0000259" key="9">
    <source>
        <dbReference type="PROSITE" id="PS50113"/>
    </source>
</evidence>
<dbReference type="InterPro" id="IPR013655">
    <property type="entry name" value="PAS_fold_3"/>
</dbReference>
<keyword evidence="5" id="KW-0175">Coiled coil</keyword>
<feature type="domain" description="PAS" evidence="8">
    <location>
        <begin position="320"/>
        <end position="365"/>
    </location>
</feature>
<dbReference type="PANTHER" id="PTHR43065:SF49">
    <property type="entry name" value="HISTIDINE KINASE"/>
    <property type="match status" value="1"/>
</dbReference>
<evidence type="ECO:0000259" key="8">
    <source>
        <dbReference type="PROSITE" id="PS50112"/>
    </source>
</evidence>
<feature type="modified residue" description="4-aspartylphosphate" evidence="4">
    <location>
        <position position="755"/>
    </location>
</feature>
<feature type="coiled-coil region" evidence="5">
    <location>
        <begin position="292"/>
        <end position="323"/>
    </location>
</feature>
<dbReference type="CDD" id="cd00082">
    <property type="entry name" value="HisKA"/>
    <property type="match status" value="1"/>
</dbReference>
<accession>A0A0R3BZU9</accession>
<dbReference type="SMART" id="SM00387">
    <property type="entry name" value="HATPase_c"/>
    <property type="match status" value="1"/>
</dbReference>
<protein>
    <recommendedName>
        <fullName evidence="2">histidine kinase</fullName>
        <ecNumber evidence="2">2.7.13.3</ecNumber>
    </recommendedName>
</protein>